<accession>A0A346Y430</accession>
<sequence>MSISATYRRITGVLALLVLTALLPLTAASAQDERTVVDLDLVADDVSDPVETSILYSRQTFGSAEQALVATSFDGADALASGSLQSGVGEAAATDTEGTAVTGRPLLFVDPTAGPEQALFDELSRLGVTSIILLGGESAVPPAVADAFEEAGFADVQRMGGTTRVATASLVAEYVLANSDTTTAYLSRAFGTAEDTDTAYADSSALGGWAASTGNPILLTATESLSLETSLLLQQGDIERVEIVGGPEAVSDDVEQALVDMGLEVNRTEGDTRDQTAVAIADARGAADAGDAPRVIVTEGFAEDFFVNAFAAAAHSGLADAPILLTNGDDLSPATATYLEGAAFAIADSGLVGICGTDLSATLCTDVATALDATVTTVTLDTDPTDPGTAEQVGDLAVTPQEETTTQVAIDEDRTGEADDAITFTATDLDPETNYRVTLVVADNVTIDGEDATFADADDSTPDTEEDDGLGNGQADAGASEEIALITAVNGEALETPAKTTPATDDDPAEPPAHQPDEDGTLTVTVDGVEDSNGGTVYAVVYVNGGESTFLEVDEDGAPTEAYGVSGAFTLDPVVGDLDVADHDPVTVTVDSVTGTDAEGDERTYTVTGLDDDTAYRITLVPGDNITFTEGDDEATFVEAVGEDEEPNGLADSAGAESVATIVEVNGEAVAEEEQGRTVPAGDDDPSDPSGIFPVDGVITFTIDGVDSAILPTPNPGGTIRPVVYVNGGESTFLEIDEDGAPTEVYGVGGAFTTSPFPG</sequence>
<keyword evidence="4" id="KW-1185">Reference proteome</keyword>
<dbReference type="OrthoDB" id="9816822at2"/>
<feature type="region of interest" description="Disordered" evidence="1">
    <location>
        <begin position="490"/>
        <end position="525"/>
    </location>
</feature>
<evidence type="ECO:0000256" key="2">
    <source>
        <dbReference type="SAM" id="SignalP"/>
    </source>
</evidence>
<proteinExistence type="predicted"/>
<feature type="signal peptide" evidence="2">
    <location>
        <begin position="1"/>
        <end position="30"/>
    </location>
</feature>
<dbReference type="InterPro" id="IPR007253">
    <property type="entry name" value="Cell_wall-bd_2"/>
</dbReference>
<gene>
    <name evidence="3" type="ORF">DVS28_a4566</name>
</gene>
<feature type="region of interest" description="Disordered" evidence="1">
    <location>
        <begin position="451"/>
        <end position="475"/>
    </location>
</feature>
<dbReference type="KEGG" id="euz:DVS28_a4566"/>
<dbReference type="Pfam" id="PF04122">
    <property type="entry name" value="CW_binding_2"/>
    <property type="match status" value="2"/>
</dbReference>
<dbReference type="InterPro" id="IPR051922">
    <property type="entry name" value="Bact_Sporulation_Assoc"/>
</dbReference>
<dbReference type="AlphaFoldDB" id="A0A346Y430"/>
<keyword evidence="2" id="KW-0732">Signal</keyword>
<organism evidence="3 4">
    <name type="scientific">Euzebya pacifica</name>
    <dbReference type="NCBI Taxonomy" id="1608957"/>
    <lineage>
        <taxon>Bacteria</taxon>
        <taxon>Bacillati</taxon>
        <taxon>Actinomycetota</taxon>
        <taxon>Nitriliruptoria</taxon>
        <taxon>Euzebyales</taxon>
    </lineage>
</organism>
<dbReference type="PANTHER" id="PTHR30032">
    <property type="entry name" value="N-ACETYLMURAMOYL-L-ALANINE AMIDASE-RELATED"/>
    <property type="match status" value="1"/>
</dbReference>
<dbReference type="Proteomes" id="UP000264006">
    <property type="component" value="Chromosome"/>
</dbReference>
<evidence type="ECO:0000313" key="4">
    <source>
        <dbReference type="Proteomes" id="UP000264006"/>
    </source>
</evidence>
<evidence type="ECO:0000313" key="3">
    <source>
        <dbReference type="EMBL" id="AXV09227.1"/>
    </source>
</evidence>
<dbReference type="RefSeq" id="WP_114593442.1">
    <property type="nucleotide sequence ID" value="NZ_CP031165.1"/>
</dbReference>
<evidence type="ECO:0000256" key="1">
    <source>
        <dbReference type="SAM" id="MobiDB-lite"/>
    </source>
</evidence>
<dbReference type="PANTHER" id="PTHR30032:SF8">
    <property type="entry name" value="GERMINATION-SPECIFIC N-ACETYLMURAMOYL-L-ALANINE AMIDASE"/>
    <property type="match status" value="1"/>
</dbReference>
<reference evidence="3 4" key="1">
    <citation type="submission" date="2018-09" db="EMBL/GenBank/DDBJ databases">
        <title>Complete genome sequence of Euzebya sp. DY32-46 isolated from seawater of Pacific Ocean.</title>
        <authorList>
            <person name="Xu L."/>
            <person name="Wu Y.-H."/>
            <person name="Xu X.-W."/>
        </authorList>
    </citation>
    <scope>NUCLEOTIDE SEQUENCE [LARGE SCALE GENOMIC DNA]</scope>
    <source>
        <strain evidence="3 4">DY32-46</strain>
    </source>
</reference>
<name>A0A346Y430_9ACTN</name>
<protein>
    <submittedName>
        <fullName evidence="3">Alkaline phosphatase</fullName>
    </submittedName>
</protein>
<feature type="compositionally biased region" description="Acidic residues" evidence="1">
    <location>
        <begin position="451"/>
        <end position="469"/>
    </location>
</feature>
<dbReference type="EMBL" id="CP031165">
    <property type="protein sequence ID" value="AXV09227.1"/>
    <property type="molecule type" value="Genomic_DNA"/>
</dbReference>
<feature type="chain" id="PRO_5016847687" evidence="2">
    <location>
        <begin position="31"/>
        <end position="759"/>
    </location>
</feature>